<reference evidence="2 3" key="1">
    <citation type="journal article" date="2018" name="Evol. Lett.">
        <title>Horizontal gene cluster transfer increased hallucinogenic mushroom diversity.</title>
        <authorList>
            <person name="Reynolds H.T."/>
            <person name="Vijayakumar V."/>
            <person name="Gluck-Thaler E."/>
            <person name="Korotkin H.B."/>
            <person name="Matheny P.B."/>
            <person name="Slot J.C."/>
        </authorList>
    </citation>
    <scope>NUCLEOTIDE SEQUENCE [LARGE SCALE GENOMIC DNA]</scope>
    <source>
        <strain evidence="2 3">2631</strain>
    </source>
</reference>
<feature type="compositionally biased region" description="Polar residues" evidence="1">
    <location>
        <begin position="181"/>
        <end position="193"/>
    </location>
</feature>
<feature type="compositionally biased region" description="Polar residues" evidence="1">
    <location>
        <begin position="10"/>
        <end position="20"/>
    </location>
</feature>
<organism evidence="2 3">
    <name type="scientific">Psilocybe cyanescens</name>
    <dbReference type="NCBI Taxonomy" id="93625"/>
    <lineage>
        <taxon>Eukaryota</taxon>
        <taxon>Fungi</taxon>
        <taxon>Dikarya</taxon>
        <taxon>Basidiomycota</taxon>
        <taxon>Agaricomycotina</taxon>
        <taxon>Agaricomycetes</taxon>
        <taxon>Agaricomycetidae</taxon>
        <taxon>Agaricales</taxon>
        <taxon>Agaricineae</taxon>
        <taxon>Strophariaceae</taxon>
        <taxon>Psilocybe</taxon>
    </lineage>
</organism>
<feature type="region of interest" description="Disordered" evidence="1">
    <location>
        <begin position="1"/>
        <end position="33"/>
    </location>
</feature>
<feature type="compositionally biased region" description="Low complexity" evidence="1">
    <location>
        <begin position="125"/>
        <end position="139"/>
    </location>
</feature>
<feature type="non-terminal residue" evidence="2">
    <location>
        <position position="1"/>
    </location>
</feature>
<accession>A0A409VM78</accession>
<dbReference type="EMBL" id="NHYD01003974">
    <property type="protein sequence ID" value="PPQ67372.1"/>
    <property type="molecule type" value="Genomic_DNA"/>
</dbReference>
<feature type="region of interest" description="Disordered" evidence="1">
    <location>
        <begin position="169"/>
        <end position="197"/>
    </location>
</feature>
<sequence length="267" mass="29821">GASVTPPLDTRNTSHTSQFTEPPLFNDTIHIPKDSQNQATLSISTDNRSDAMISTAQLANVASNPEVLTSAGTEEDSYDELQTPLSDDPPLRTGRVRFRSRVRITSGLNRRKKKSRSERDYMTFSSSSSLSGSPSSSISAPLRTQEEEDVGKPGWGTLGQRVSMFVRANGQRAQPREQREGTSLVTKTQSCPNGSHRVVNERTPLTDHLSFRGDGIDHRADNESNLSRDIELVFGPWPNRLLNHHWWWWHLEPIVCCHCLVESDDEG</sequence>
<feature type="region of interest" description="Disordered" evidence="1">
    <location>
        <begin position="71"/>
        <end position="156"/>
    </location>
</feature>
<evidence type="ECO:0000313" key="2">
    <source>
        <dbReference type="EMBL" id="PPQ67372.1"/>
    </source>
</evidence>
<dbReference type="OrthoDB" id="3270420at2759"/>
<dbReference type="AlphaFoldDB" id="A0A409VM78"/>
<evidence type="ECO:0000313" key="3">
    <source>
        <dbReference type="Proteomes" id="UP000283269"/>
    </source>
</evidence>
<dbReference type="Proteomes" id="UP000283269">
    <property type="component" value="Unassembled WGS sequence"/>
</dbReference>
<name>A0A409VM78_PSICY</name>
<keyword evidence="3" id="KW-1185">Reference proteome</keyword>
<proteinExistence type="predicted"/>
<protein>
    <submittedName>
        <fullName evidence="2">Uncharacterized protein</fullName>
    </submittedName>
</protein>
<comment type="caution">
    <text evidence="2">The sequence shown here is derived from an EMBL/GenBank/DDBJ whole genome shotgun (WGS) entry which is preliminary data.</text>
</comment>
<dbReference type="InParanoid" id="A0A409VM78"/>
<evidence type="ECO:0000256" key="1">
    <source>
        <dbReference type="SAM" id="MobiDB-lite"/>
    </source>
</evidence>
<gene>
    <name evidence="2" type="ORF">CVT25_005951</name>
</gene>